<accession>A0ABY6L295</accession>
<keyword evidence="2" id="KW-0646">Protease inhibitor</keyword>
<dbReference type="InterPro" id="IPR036186">
    <property type="entry name" value="Serpin_sf"/>
</dbReference>
<dbReference type="InterPro" id="IPR023796">
    <property type="entry name" value="Serpin_dom"/>
</dbReference>
<dbReference type="Gene3D" id="3.30.497.10">
    <property type="entry name" value="Antithrombin, subunit I, domain 2"/>
    <property type="match status" value="1"/>
</dbReference>
<dbReference type="SMART" id="SM00093">
    <property type="entry name" value="SERPIN"/>
    <property type="match status" value="1"/>
</dbReference>
<dbReference type="Proteomes" id="UP001235939">
    <property type="component" value="Chromosome 12"/>
</dbReference>
<sequence length="504" mass="57622">MDRRAPSQIMGSFTSQKVIDCQLGNHGFVYPWRYVTDRSAFNGDINYEPGPRDGVMLCSQTNPGSICNTHITSVVPHCHTDPSPGVMVWDVVGYTARSSLFRISGNLNSPRYNFEVLRPVAVPFRNSGGITSVFSNMMTVAAYVNKLTFYIYKELPDNRPNFVFSSYSLSHIFGIIYAGASDYTAAEIENVFGFDYNIHKDFREYSDRMVCADENYTLINDNVILIDKNYIILYPFRSILKVDYNISITPVSFKTNGCKLGCLINNWVKNKTNEMLEVFKEYCFDPESVIFISGILFFNSSWNKPFSKEIKGKFFNNGAECTPKFATMICIHENIDLYECDKYKVVRIPLEYNVLSLIIIIPNQKDGLAEIEDSIDASILQFIIQRFMKQDMKLCLPKFSVCSLNDYLKILPRIGVTTPFNCAAKFENISPNDRLKITSLVNVDKLDVNFKSASGSSYYAPDFSLKIARDKPKPRLLCVNHPFLFFIVDYWYDMIIFAGRIKEL</sequence>
<keyword evidence="3" id="KW-0722">Serine protease inhibitor</keyword>
<dbReference type="PANTHER" id="PTHR11461">
    <property type="entry name" value="SERINE PROTEASE INHIBITOR, SERPIN"/>
    <property type="match status" value="1"/>
</dbReference>
<dbReference type="EMBL" id="CP092874">
    <property type="protein sequence ID" value="UYV75261.1"/>
    <property type="molecule type" value="Genomic_DNA"/>
</dbReference>
<protein>
    <recommendedName>
        <fullName evidence="5">Serpin domain-containing protein</fullName>
    </recommendedName>
</protein>
<evidence type="ECO:0000313" key="6">
    <source>
        <dbReference type="EMBL" id="UYV75261.1"/>
    </source>
</evidence>
<dbReference type="InterPro" id="IPR023795">
    <property type="entry name" value="Serpin_CS"/>
</dbReference>
<dbReference type="InterPro" id="IPR042178">
    <property type="entry name" value="Serpin_sf_1"/>
</dbReference>
<evidence type="ECO:0000256" key="2">
    <source>
        <dbReference type="ARBA" id="ARBA00022690"/>
    </source>
</evidence>
<dbReference type="Gene3D" id="2.30.39.10">
    <property type="entry name" value="Alpha-1-antitrypsin, domain 1"/>
    <property type="match status" value="1"/>
</dbReference>
<evidence type="ECO:0000256" key="4">
    <source>
        <dbReference type="RuleBase" id="RU000411"/>
    </source>
</evidence>
<comment type="similarity">
    <text evidence="1 4">Belongs to the serpin family.</text>
</comment>
<gene>
    <name evidence="6" type="ORF">LAZ67_12003152</name>
</gene>
<evidence type="ECO:0000259" key="5">
    <source>
        <dbReference type="SMART" id="SM00093"/>
    </source>
</evidence>
<evidence type="ECO:0000313" key="7">
    <source>
        <dbReference type="Proteomes" id="UP001235939"/>
    </source>
</evidence>
<dbReference type="InterPro" id="IPR042185">
    <property type="entry name" value="Serpin_sf_2"/>
</dbReference>
<keyword evidence="7" id="KW-1185">Reference proteome</keyword>
<name>A0ABY6L295_9ARAC</name>
<proteinExistence type="inferred from homology"/>
<evidence type="ECO:0000256" key="1">
    <source>
        <dbReference type="ARBA" id="ARBA00009500"/>
    </source>
</evidence>
<dbReference type="PROSITE" id="PS00284">
    <property type="entry name" value="SERPIN"/>
    <property type="match status" value="1"/>
</dbReference>
<dbReference type="Pfam" id="PF00079">
    <property type="entry name" value="Serpin"/>
    <property type="match status" value="1"/>
</dbReference>
<reference evidence="6 7" key="1">
    <citation type="submission" date="2022-01" db="EMBL/GenBank/DDBJ databases">
        <title>A chromosomal length assembly of Cordylochernes scorpioides.</title>
        <authorList>
            <person name="Zeh D."/>
            <person name="Zeh J."/>
        </authorList>
    </citation>
    <scope>NUCLEOTIDE SEQUENCE [LARGE SCALE GENOMIC DNA]</scope>
    <source>
        <strain evidence="6">IN4F17</strain>
        <tissue evidence="6">Whole Body</tissue>
    </source>
</reference>
<dbReference type="PANTHER" id="PTHR11461:SF211">
    <property type="entry name" value="GH10112P-RELATED"/>
    <property type="match status" value="1"/>
</dbReference>
<feature type="domain" description="Serpin" evidence="5">
    <location>
        <begin position="149"/>
        <end position="504"/>
    </location>
</feature>
<organism evidence="6 7">
    <name type="scientific">Cordylochernes scorpioides</name>
    <dbReference type="NCBI Taxonomy" id="51811"/>
    <lineage>
        <taxon>Eukaryota</taxon>
        <taxon>Metazoa</taxon>
        <taxon>Ecdysozoa</taxon>
        <taxon>Arthropoda</taxon>
        <taxon>Chelicerata</taxon>
        <taxon>Arachnida</taxon>
        <taxon>Pseudoscorpiones</taxon>
        <taxon>Cheliferoidea</taxon>
        <taxon>Chernetidae</taxon>
        <taxon>Cordylochernes</taxon>
    </lineage>
</organism>
<evidence type="ECO:0000256" key="3">
    <source>
        <dbReference type="ARBA" id="ARBA00022900"/>
    </source>
</evidence>
<dbReference type="SUPFAM" id="SSF56574">
    <property type="entry name" value="Serpins"/>
    <property type="match status" value="1"/>
</dbReference>
<dbReference type="InterPro" id="IPR000215">
    <property type="entry name" value="Serpin_fam"/>
</dbReference>